<reference evidence="11 12" key="1">
    <citation type="journal article" date="2016" name="Nat. Commun.">
        <title>Thousands of microbial genomes shed light on interconnected biogeochemical processes in an aquifer system.</title>
        <authorList>
            <person name="Anantharaman K."/>
            <person name="Brown C.T."/>
            <person name="Hug L.A."/>
            <person name="Sharon I."/>
            <person name="Castelle C.J."/>
            <person name="Probst A.J."/>
            <person name="Thomas B.C."/>
            <person name="Singh A."/>
            <person name="Wilkins M.J."/>
            <person name="Karaoz U."/>
            <person name="Brodie E.L."/>
            <person name="Williams K.H."/>
            <person name="Hubbard S.S."/>
            <person name="Banfield J.F."/>
        </authorList>
    </citation>
    <scope>NUCLEOTIDE SEQUENCE [LARGE SCALE GENOMIC DNA]</scope>
</reference>
<dbReference type="Pfam" id="PF00682">
    <property type="entry name" value="HMGL-like"/>
    <property type="match status" value="1"/>
</dbReference>
<dbReference type="InterPro" id="IPR000891">
    <property type="entry name" value="PYR_CT"/>
</dbReference>
<proteinExistence type="inferred from homology"/>
<name>A0A1G2BSH1_9BACT</name>
<dbReference type="PROSITE" id="PS50991">
    <property type="entry name" value="PYR_CT"/>
    <property type="match status" value="1"/>
</dbReference>
<protein>
    <recommendedName>
        <fullName evidence="8">Citramalate synthase</fullName>
        <ecNumber evidence="8">2.3.3.21</ecNumber>
    </recommendedName>
</protein>
<comment type="pathway">
    <text evidence="1">Amino-acid biosynthesis; L-isoleucine biosynthesis; 2-oxobutanoate from pyruvate: step 1/3.</text>
</comment>
<evidence type="ECO:0000256" key="2">
    <source>
        <dbReference type="ARBA" id="ARBA00006154"/>
    </source>
</evidence>
<comment type="similarity">
    <text evidence="2 9">Belongs to the alpha-IPM synthase/homocitrate synthase family.</text>
</comment>
<dbReference type="Gene3D" id="3.20.20.70">
    <property type="entry name" value="Aldolase class I"/>
    <property type="match status" value="1"/>
</dbReference>
<keyword evidence="3" id="KW-0028">Amino-acid biosynthesis</keyword>
<dbReference type="InterPro" id="IPR036230">
    <property type="entry name" value="LeuA_allosteric_dom_sf"/>
</dbReference>
<dbReference type="UniPathway" id="UPA00047">
    <property type="reaction ID" value="UER00066"/>
</dbReference>
<dbReference type="PROSITE" id="PS00816">
    <property type="entry name" value="AIPM_HOMOCIT_SYNTH_2"/>
    <property type="match status" value="1"/>
</dbReference>
<evidence type="ECO:0000313" key="11">
    <source>
        <dbReference type="EMBL" id="OGY91509.1"/>
    </source>
</evidence>
<evidence type="ECO:0000256" key="7">
    <source>
        <dbReference type="ARBA" id="ARBA00048263"/>
    </source>
</evidence>
<dbReference type="GO" id="GO:0003852">
    <property type="term" value="F:2-isopropylmalate synthase activity"/>
    <property type="evidence" value="ECO:0007669"/>
    <property type="project" value="InterPro"/>
</dbReference>
<accession>A0A1G2BSH1</accession>
<evidence type="ECO:0000259" key="10">
    <source>
        <dbReference type="PROSITE" id="PS50991"/>
    </source>
</evidence>
<dbReference type="Gene3D" id="3.30.160.270">
    <property type="match status" value="1"/>
</dbReference>
<evidence type="ECO:0000256" key="8">
    <source>
        <dbReference type="NCBIfam" id="TIGR00977"/>
    </source>
</evidence>
<dbReference type="GO" id="GO:0043714">
    <property type="term" value="F:(R)-citramalate synthase activity"/>
    <property type="evidence" value="ECO:0007669"/>
    <property type="project" value="UniProtKB-UniRule"/>
</dbReference>
<keyword evidence="6" id="KW-0100">Branched-chain amino acid biosynthesis</keyword>
<dbReference type="NCBIfam" id="TIGR00977">
    <property type="entry name" value="citramal_synth"/>
    <property type="match status" value="1"/>
</dbReference>
<keyword evidence="4" id="KW-0412">Isoleucine biosynthesis</keyword>
<comment type="caution">
    <text evidence="11">The sequence shown here is derived from an EMBL/GenBank/DDBJ whole genome shotgun (WGS) entry which is preliminary data.</text>
</comment>
<dbReference type="STRING" id="1798553.A3H70_05265"/>
<dbReference type="PROSITE" id="PS00815">
    <property type="entry name" value="AIPM_HOMOCIT_SYNTH_1"/>
    <property type="match status" value="1"/>
</dbReference>
<evidence type="ECO:0000256" key="4">
    <source>
        <dbReference type="ARBA" id="ARBA00022624"/>
    </source>
</evidence>
<dbReference type="GO" id="GO:0009098">
    <property type="term" value="P:L-leucine biosynthetic process"/>
    <property type="evidence" value="ECO:0007669"/>
    <property type="project" value="InterPro"/>
</dbReference>
<evidence type="ECO:0000256" key="9">
    <source>
        <dbReference type="RuleBase" id="RU003523"/>
    </source>
</evidence>
<dbReference type="Gene3D" id="1.10.238.260">
    <property type="match status" value="1"/>
</dbReference>
<evidence type="ECO:0000256" key="1">
    <source>
        <dbReference type="ARBA" id="ARBA00004743"/>
    </source>
</evidence>
<dbReference type="Pfam" id="PF08502">
    <property type="entry name" value="LeuA_dimer"/>
    <property type="match status" value="1"/>
</dbReference>
<organism evidence="11 12">
    <name type="scientific">Candidatus Komeilibacteria bacterium RIFCSPLOWO2_02_FULL_48_11</name>
    <dbReference type="NCBI Taxonomy" id="1798553"/>
    <lineage>
        <taxon>Bacteria</taxon>
        <taxon>Candidatus Komeiliibacteriota</taxon>
    </lineage>
</organism>
<dbReference type="AlphaFoldDB" id="A0A1G2BSH1"/>
<feature type="domain" description="Pyruvate carboxyltransferase" evidence="10">
    <location>
        <begin position="2"/>
        <end position="275"/>
    </location>
</feature>
<gene>
    <name evidence="11" type="ORF">A3H70_05265</name>
</gene>
<dbReference type="InterPro" id="IPR005675">
    <property type="entry name" value="Citramal_synthase"/>
</dbReference>
<dbReference type="Pfam" id="PF22617">
    <property type="entry name" value="HCS_D2"/>
    <property type="match status" value="1"/>
</dbReference>
<dbReference type="CDD" id="cd07941">
    <property type="entry name" value="DRE_TIM_LeuA3"/>
    <property type="match status" value="1"/>
</dbReference>
<dbReference type="EC" id="2.3.3.21" evidence="8"/>
<dbReference type="InterPro" id="IPR013709">
    <property type="entry name" value="2-isopropylmalate_synth_dimer"/>
</dbReference>
<dbReference type="SUPFAM" id="SSF51569">
    <property type="entry name" value="Aldolase"/>
    <property type="match status" value="1"/>
</dbReference>
<dbReference type="PANTHER" id="PTHR43538:SF1">
    <property type="entry name" value="(R)-CITRAMALATE SYNTHASE"/>
    <property type="match status" value="1"/>
</dbReference>
<dbReference type="EMBL" id="MHKO01000044">
    <property type="protein sequence ID" value="OGY91509.1"/>
    <property type="molecule type" value="Genomic_DNA"/>
</dbReference>
<dbReference type="SMART" id="SM00917">
    <property type="entry name" value="LeuA_dimer"/>
    <property type="match status" value="1"/>
</dbReference>
<keyword evidence="5 9" id="KW-0808">Transferase</keyword>
<dbReference type="Proteomes" id="UP000178109">
    <property type="component" value="Unassembled WGS sequence"/>
</dbReference>
<sequence length="528" mass="58090">MVEIYDTTLRDGAQAEGISFSFEDKLLIARRLDDLGVAFIEAGWPNPTSPKDLEVFERLRQESFEHAQVVAFGSTHKVNRTPENDEGLATLLKAGTKHVTIFGKSWNLHVTKVLGTTLTNNLRLIEFSVRFLKDQGRRVCYDAEHFFDGYRADKDYALETLRAALDGGASVIVLCDTRGCTRTSILQNIIRDVRRQFGGVQFGIHTHNDIGLAVSNTIAAVELGMEQVQCTVNGYGERCGNADLCTVAPVLELGMDIRCLAPDGLEQLTDFSRFVSEVANIAPDRWQPFVGESAFAHKGGVHADAMVKCSESYQHCDPALVGNQGRLVTSEQSGRATLLAKLQHLFPGMDKASEPVRKLLEQLKLLESQGYSFETADASVEVLACKMLGMYRDPFHLIGFRTVDQKTADGIEAEAVVRLVVNGETYHTVAAAIGPVDALDMALRQGLEQVYPCLKLVHLVDYKVRVLANGQEGTAAKVRVLIESEDEHHTWGTVGVSENIIEASWLALVDSLSYKLLKEGVDISEAHV</sequence>
<dbReference type="InterPro" id="IPR013785">
    <property type="entry name" value="Aldolase_TIM"/>
</dbReference>
<dbReference type="SUPFAM" id="SSF110921">
    <property type="entry name" value="2-isopropylmalate synthase LeuA, allosteric (dimerisation) domain"/>
    <property type="match status" value="1"/>
</dbReference>
<dbReference type="InterPro" id="IPR002034">
    <property type="entry name" value="AIPM/Hcit_synth_CS"/>
</dbReference>
<dbReference type="InterPro" id="IPR054691">
    <property type="entry name" value="LeuA/HCS_post-cat"/>
</dbReference>
<evidence type="ECO:0000313" key="12">
    <source>
        <dbReference type="Proteomes" id="UP000178109"/>
    </source>
</evidence>
<dbReference type="GO" id="GO:0009097">
    <property type="term" value="P:isoleucine biosynthetic process"/>
    <property type="evidence" value="ECO:0007669"/>
    <property type="project" value="UniProtKB-UniRule"/>
</dbReference>
<evidence type="ECO:0000256" key="5">
    <source>
        <dbReference type="ARBA" id="ARBA00022679"/>
    </source>
</evidence>
<evidence type="ECO:0000256" key="6">
    <source>
        <dbReference type="ARBA" id="ARBA00023304"/>
    </source>
</evidence>
<dbReference type="PANTHER" id="PTHR43538">
    <property type="entry name" value="ALPHA-IPM SYNTHASE/HOMOCITRATE SYNTHASE"/>
    <property type="match status" value="1"/>
</dbReference>
<comment type="catalytic activity">
    <reaction evidence="7">
        <text>pyruvate + acetyl-CoA + H2O = (3R)-citramalate + CoA + H(+)</text>
        <dbReference type="Rhea" id="RHEA:19045"/>
        <dbReference type="ChEBI" id="CHEBI:15361"/>
        <dbReference type="ChEBI" id="CHEBI:15377"/>
        <dbReference type="ChEBI" id="CHEBI:15378"/>
        <dbReference type="ChEBI" id="CHEBI:30934"/>
        <dbReference type="ChEBI" id="CHEBI:57287"/>
        <dbReference type="ChEBI" id="CHEBI:57288"/>
        <dbReference type="EC" id="2.3.3.21"/>
    </reaction>
</comment>
<evidence type="ECO:0000256" key="3">
    <source>
        <dbReference type="ARBA" id="ARBA00022605"/>
    </source>
</evidence>